<keyword evidence="8" id="KW-0698">rRNA processing</keyword>
<dbReference type="NCBIfam" id="TIGR00095">
    <property type="entry name" value="16S rRNA (guanine(966)-N(2))-methyltransferase RsmD"/>
    <property type="match status" value="1"/>
</dbReference>
<dbReference type="InterPro" id="IPR002052">
    <property type="entry name" value="DNA_methylase_N6_adenine_CS"/>
</dbReference>
<accession>A0A081FYH7</accession>
<keyword evidence="10" id="KW-1185">Reference proteome</keyword>
<keyword evidence="5 8" id="KW-0489">Methyltransferase</keyword>
<dbReference type="OrthoDB" id="9803017at2"/>
<dbReference type="STRING" id="1232683.ADIMK_2361"/>
<dbReference type="GO" id="GO:0003676">
    <property type="term" value="F:nucleic acid binding"/>
    <property type="evidence" value="ECO:0007669"/>
    <property type="project" value="InterPro"/>
</dbReference>
<dbReference type="SUPFAM" id="SSF53335">
    <property type="entry name" value="S-adenosyl-L-methionine-dependent methyltransferases"/>
    <property type="match status" value="1"/>
</dbReference>
<dbReference type="Pfam" id="PF03602">
    <property type="entry name" value="Cons_hypoth95"/>
    <property type="match status" value="1"/>
</dbReference>
<dbReference type="Proteomes" id="UP000028252">
    <property type="component" value="Unassembled WGS sequence"/>
</dbReference>
<dbReference type="GO" id="GO:0052913">
    <property type="term" value="F:16S rRNA (guanine(966)-N(2))-methyltransferase activity"/>
    <property type="evidence" value="ECO:0007669"/>
    <property type="project" value="UniProtKB-EC"/>
</dbReference>
<dbReference type="RefSeq" id="WP_036188235.1">
    <property type="nucleotide sequence ID" value="NZ_JMQN01000036.1"/>
</dbReference>
<dbReference type="CDD" id="cd02440">
    <property type="entry name" value="AdoMet_MTases"/>
    <property type="match status" value="1"/>
</dbReference>
<dbReference type="PANTHER" id="PTHR43542:SF1">
    <property type="entry name" value="METHYLTRANSFERASE"/>
    <property type="match status" value="1"/>
</dbReference>
<dbReference type="EMBL" id="JMQN01000036">
    <property type="protein sequence ID" value="KEA63582.1"/>
    <property type="molecule type" value="Genomic_DNA"/>
</dbReference>
<proteinExistence type="inferred from homology"/>
<evidence type="ECO:0000256" key="1">
    <source>
        <dbReference type="ARBA" id="ARBA00002649"/>
    </source>
</evidence>
<sequence>MSRRNHSARPRQPDASEAVLRIIGGQWRSRKVSFPEIEGLRPTPDRVRETLFNWLQGVTDGARCLDLCAGSGALGLEALSRGAASVTFVDRSPQVARALQANLQLLKAQNAEVITAAALDWLDARPTDESERFDLVFMDPPFRQGLIAPLCALLESRNLLAARAMIYIECERELTLPPLPSDWQLYREKQAGQVSYRLYERLSEH</sequence>
<evidence type="ECO:0000256" key="7">
    <source>
        <dbReference type="ARBA" id="ARBA00048326"/>
    </source>
</evidence>
<dbReference type="eggNOG" id="COG0742">
    <property type="taxonomic scope" value="Bacteria"/>
</dbReference>
<comment type="function">
    <text evidence="1 8">Specifically methylates the guanine in position 966 of 16S rRNA in the assembled 30S particle.</text>
</comment>
<evidence type="ECO:0000256" key="6">
    <source>
        <dbReference type="ARBA" id="ARBA00022679"/>
    </source>
</evidence>
<evidence type="ECO:0000256" key="2">
    <source>
        <dbReference type="ARBA" id="ARBA00005269"/>
    </source>
</evidence>
<gene>
    <name evidence="9" type="ORF">ADIMK_2361</name>
</gene>
<comment type="caution">
    <text evidence="9">The sequence shown here is derived from an EMBL/GenBank/DDBJ whole genome shotgun (WGS) entry which is preliminary data.</text>
</comment>
<evidence type="ECO:0000256" key="4">
    <source>
        <dbReference type="ARBA" id="ARBA00013682"/>
    </source>
</evidence>
<name>A0A081FYH7_9GAMM</name>
<dbReference type="PIRSF" id="PIRSF004553">
    <property type="entry name" value="CHP00095"/>
    <property type="match status" value="1"/>
</dbReference>
<dbReference type="EC" id="2.1.1.171" evidence="3 8"/>
<evidence type="ECO:0000313" key="10">
    <source>
        <dbReference type="Proteomes" id="UP000028252"/>
    </source>
</evidence>
<keyword evidence="8" id="KW-0949">S-adenosyl-L-methionine</keyword>
<evidence type="ECO:0000256" key="5">
    <source>
        <dbReference type="ARBA" id="ARBA00022603"/>
    </source>
</evidence>
<comment type="similarity">
    <text evidence="2 8">Belongs to the methyltransferase superfamily. RsmD family.</text>
</comment>
<evidence type="ECO:0000313" key="9">
    <source>
        <dbReference type="EMBL" id="KEA63582.1"/>
    </source>
</evidence>
<dbReference type="PROSITE" id="PS00092">
    <property type="entry name" value="N6_MTASE"/>
    <property type="match status" value="1"/>
</dbReference>
<protein>
    <recommendedName>
        <fullName evidence="4 8">Ribosomal RNA small subunit methyltransferase D</fullName>
        <ecNumber evidence="3 8">2.1.1.171</ecNumber>
    </recommendedName>
</protein>
<dbReference type="PATRIC" id="fig|1232683.4.peg.2320"/>
<dbReference type="PANTHER" id="PTHR43542">
    <property type="entry name" value="METHYLTRANSFERASE"/>
    <property type="match status" value="1"/>
</dbReference>
<keyword evidence="6 8" id="KW-0808">Transferase</keyword>
<reference evidence="9 10" key="1">
    <citation type="submission" date="2014-04" db="EMBL/GenBank/DDBJ databases">
        <title>Marinobacterium kochiensis sp. nov., isolated from sediment sample collected from Kochi backwaters in Kerala, India.</title>
        <authorList>
            <person name="Singh A."/>
            <person name="Pinnaka A.K."/>
        </authorList>
    </citation>
    <scope>NUCLEOTIDE SEQUENCE [LARGE SCALE GENOMIC DNA]</scope>
    <source>
        <strain evidence="9 10">AK27</strain>
    </source>
</reference>
<organism evidence="9 10">
    <name type="scientific">Marinobacterium lacunae</name>
    <dbReference type="NCBI Taxonomy" id="1232683"/>
    <lineage>
        <taxon>Bacteria</taxon>
        <taxon>Pseudomonadati</taxon>
        <taxon>Pseudomonadota</taxon>
        <taxon>Gammaproteobacteria</taxon>
        <taxon>Oceanospirillales</taxon>
        <taxon>Oceanospirillaceae</taxon>
        <taxon>Marinobacterium</taxon>
    </lineage>
</organism>
<dbReference type="InterPro" id="IPR004398">
    <property type="entry name" value="RNA_MeTrfase_RsmD"/>
</dbReference>
<comment type="catalytic activity">
    <reaction evidence="7 8">
        <text>guanosine(966) in 16S rRNA + S-adenosyl-L-methionine = N(2)-methylguanosine(966) in 16S rRNA + S-adenosyl-L-homocysteine + H(+)</text>
        <dbReference type="Rhea" id="RHEA:23548"/>
        <dbReference type="Rhea" id="RHEA-COMP:10211"/>
        <dbReference type="Rhea" id="RHEA-COMP:10212"/>
        <dbReference type="ChEBI" id="CHEBI:15378"/>
        <dbReference type="ChEBI" id="CHEBI:57856"/>
        <dbReference type="ChEBI" id="CHEBI:59789"/>
        <dbReference type="ChEBI" id="CHEBI:74269"/>
        <dbReference type="ChEBI" id="CHEBI:74481"/>
        <dbReference type="EC" id="2.1.1.171"/>
    </reaction>
</comment>
<dbReference type="Gene3D" id="3.40.50.150">
    <property type="entry name" value="Vaccinia Virus protein VP39"/>
    <property type="match status" value="1"/>
</dbReference>
<evidence type="ECO:0000256" key="8">
    <source>
        <dbReference type="PIRNR" id="PIRNR004553"/>
    </source>
</evidence>
<evidence type="ECO:0000256" key="3">
    <source>
        <dbReference type="ARBA" id="ARBA00012141"/>
    </source>
</evidence>
<dbReference type="InterPro" id="IPR029063">
    <property type="entry name" value="SAM-dependent_MTases_sf"/>
</dbReference>
<dbReference type="AlphaFoldDB" id="A0A081FYH7"/>